<dbReference type="Proteomes" id="UP001500459">
    <property type="component" value="Unassembled WGS sequence"/>
</dbReference>
<dbReference type="RefSeq" id="WP_344925743.1">
    <property type="nucleotide sequence ID" value="NZ_BAABCW010000003.1"/>
</dbReference>
<name>A0ABP7XFZ9_9FLAO</name>
<evidence type="ECO:0000313" key="2">
    <source>
        <dbReference type="EMBL" id="GAA4113708.1"/>
    </source>
</evidence>
<dbReference type="EMBL" id="BAABCW010000003">
    <property type="protein sequence ID" value="GAA4113708.1"/>
    <property type="molecule type" value="Genomic_DNA"/>
</dbReference>
<evidence type="ECO:0008006" key="4">
    <source>
        <dbReference type="Google" id="ProtNLM"/>
    </source>
</evidence>
<gene>
    <name evidence="2" type="ORF">GCM10022393_12890</name>
</gene>
<feature type="signal peptide" evidence="1">
    <location>
        <begin position="1"/>
        <end position="19"/>
    </location>
</feature>
<accession>A0ABP7XFZ9</accession>
<comment type="caution">
    <text evidence="2">The sequence shown here is derived from an EMBL/GenBank/DDBJ whole genome shotgun (WGS) entry which is preliminary data.</text>
</comment>
<reference evidence="3" key="1">
    <citation type="journal article" date="2019" name="Int. J. Syst. Evol. Microbiol.">
        <title>The Global Catalogue of Microorganisms (GCM) 10K type strain sequencing project: providing services to taxonomists for standard genome sequencing and annotation.</title>
        <authorList>
            <consortium name="The Broad Institute Genomics Platform"/>
            <consortium name="The Broad Institute Genome Sequencing Center for Infectious Disease"/>
            <person name="Wu L."/>
            <person name="Ma J."/>
        </authorList>
    </citation>
    <scope>NUCLEOTIDE SEQUENCE [LARGE SCALE GENOMIC DNA]</scope>
    <source>
        <strain evidence="3">JCM 17106</strain>
    </source>
</reference>
<evidence type="ECO:0000256" key="1">
    <source>
        <dbReference type="SAM" id="SignalP"/>
    </source>
</evidence>
<sequence length="134" mass="15553">MRNFTLLVILFIFTSGSIAQTQVEVSEKEQEKIDEKASKTVEENEKDAITELAIKRATELQKELNLTNYTSKVVQKSIIDYSIKANRIIQSDLPIKEKTKTLSNLIYFQNEELKDVLTVEQFYKYLKLKDSNLN</sequence>
<keyword evidence="3" id="KW-1185">Reference proteome</keyword>
<proteinExistence type="predicted"/>
<evidence type="ECO:0000313" key="3">
    <source>
        <dbReference type="Proteomes" id="UP001500459"/>
    </source>
</evidence>
<organism evidence="2 3">
    <name type="scientific">Aquimarina addita</name>
    <dbReference type="NCBI Taxonomy" id="870485"/>
    <lineage>
        <taxon>Bacteria</taxon>
        <taxon>Pseudomonadati</taxon>
        <taxon>Bacteroidota</taxon>
        <taxon>Flavobacteriia</taxon>
        <taxon>Flavobacteriales</taxon>
        <taxon>Flavobacteriaceae</taxon>
        <taxon>Aquimarina</taxon>
    </lineage>
</organism>
<keyword evidence="1" id="KW-0732">Signal</keyword>
<protein>
    <recommendedName>
        <fullName evidence="4">DUF4168 domain-containing protein</fullName>
    </recommendedName>
</protein>
<feature type="chain" id="PRO_5045511542" description="DUF4168 domain-containing protein" evidence="1">
    <location>
        <begin position="20"/>
        <end position="134"/>
    </location>
</feature>